<dbReference type="AlphaFoldDB" id="A0A131Z120"/>
<organism evidence="1">
    <name type="scientific">Rhipicephalus appendiculatus</name>
    <name type="common">Brown ear tick</name>
    <dbReference type="NCBI Taxonomy" id="34631"/>
    <lineage>
        <taxon>Eukaryota</taxon>
        <taxon>Metazoa</taxon>
        <taxon>Ecdysozoa</taxon>
        <taxon>Arthropoda</taxon>
        <taxon>Chelicerata</taxon>
        <taxon>Arachnida</taxon>
        <taxon>Acari</taxon>
        <taxon>Parasitiformes</taxon>
        <taxon>Ixodida</taxon>
        <taxon>Ixodoidea</taxon>
        <taxon>Ixodidae</taxon>
        <taxon>Rhipicephalinae</taxon>
        <taxon>Rhipicephalus</taxon>
        <taxon>Rhipicephalus</taxon>
    </lineage>
</organism>
<accession>A0A131Z120</accession>
<evidence type="ECO:0000313" key="1">
    <source>
        <dbReference type="EMBL" id="JAP85129.1"/>
    </source>
</evidence>
<protein>
    <submittedName>
        <fullName evidence="1">Tick transposon</fullName>
    </submittedName>
</protein>
<sequence length="128" mass="13710">MMWAVKELFRKSTDWPLALLSYCNAPGMTGYSPAQLFMGRNLRTCLLGPVAMLLPGSPMLPTPTGAALPIDIASVKSLTVGMLCRVCVPWGRGKESGLAAQNMLAQFLVQRSVHAPVVQTDAGTFVCN</sequence>
<name>A0A131Z120_RHIAP</name>
<proteinExistence type="predicted"/>
<dbReference type="EMBL" id="GEDV01003428">
    <property type="protein sequence ID" value="JAP85129.1"/>
    <property type="molecule type" value="Transcribed_RNA"/>
</dbReference>
<reference evidence="1" key="1">
    <citation type="journal article" date="2016" name="Ticks Tick Borne Dis.">
        <title>De novo assembly and annotation of the salivary gland transcriptome of Rhipicephalus appendiculatus male and female ticks during blood feeding.</title>
        <authorList>
            <person name="de Castro M.H."/>
            <person name="de Klerk D."/>
            <person name="Pienaar R."/>
            <person name="Latif A.A."/>
            <person name="Rees D.J."/>
            <person name="Mans B.J."/>
        </authorList>
    </citation>
    <scope>NUCLEOTIDE SEQUENCE</scope>
    <source>
        <tissue evidence="1">Salivary glands</tissue>
    </source>
</reference>